<keyword evidence="6 7" id="KW-0472">Membrane</keyword>
<feature type="transmembrane region" description="Helical" evidence="7">
    <location>
        <begin position="126"/>
        <end position="148"/>
    </location>
</feature>
<name>A0A1T4S359_9BACT</name>
<feature type="transmembrane region" description="Helical" evidence="7">
    <location>
        <begin position="195"/>
        <end position="213"/>
    </location>
</feature>
<dbReference type="RefSeq" id="WP_078670162.1">
    <property type="nucleotide sequence ID" value="NZ_FUWZ01000002.1"/>
</dbReference>
<dbReference type="Proteomes" id="UP000190367">
    <property type="component" value="Unassembled WGS sequence"/>
</dbReference>
<gene>
    <name evidence="8" type="ORF">SAMN04488128_1021733</name>
</gene>
<protein>
    <submittedName>
        <fullName evidence="8">Prolipoprotein diacylglyceryltransferase</fullName>
    </submittedName>
</protein>
<keyword evidence="2" id="KW-1003">Cell membrane</keyword>
<dbReference type="GO" id="GO:0042158">
    <property type="term" value="P:lipoprotein biosynthetic process"/>
    <property type="evidence" value="ECO:0007669"/>
    <property type="project" value="InterPro"/>
</dbReference>
<dbReference type="STRING" id="634771.SAMN04488128_1021733"/>
<accession>A0A1T4S359</accession>
<feature type="transmembrane region" description="Helical" evidence="7">
    <location>
        <begin position="225"/>
        <end position="245"/>
    </location>
</feature>
<evidence type="ECO:0000256" key="5">
    <source>
        <dbReference type="ARBA" id="ARBA00022989"/>
    </source>
</evidence>
<dbReference type="EMBL" id="FUWZ01000002">
    <property type="protein sequence ID" value="SKA22663.1"/>
    <property type="molecule type" value="Genomic_DNA"/>
</dbReference>
<reference evidence="9" key="1">
    <citation type="submission" date="2017-02" db="EMBL/GenBank/DDBJ databases">
        <authorList>
            <person name="Varghese N."/>
            <person name="Submissions S."/>
        </authorList>
    </citation>
    <scope>NUCLEOTIDE SEQUENCE [LARGE SCALE GENOMIC DNA]</scope>
    <source>
        <strain evidence="9">DSM 22224</strain>
    </source>
</reference>
<feature type="transmembrane region" description="Helical" evidence="7">
    <location>
        <begin position="20"/>
        <end position="43"/>
    </location>
</feature>
<comment type="similarity">
    <text evidence="1">Belongs to the Lgt family.</text>
</comment>
<sequence>MYKIISYPVVYPVYVSVGSLHLPLHAITETLGMFIGFRYFLFLRRRQGDRVDSNNRIWSIIGATFGALLGSRLLGALENPPGLLHADNPLLYIYQNKTIVGGLLGGLIGVETVKKAVGERQSTGDLFTYPLILAMMIGRIGCFSMGVYEETYGVSTTLPWGMNLGDGLLRHPVSLYEIVFLLLLWQLLRMISRRYALVSGARFQLFMIGYLLFRFTLDFIKPGYRFGFGLGSIQLACLAGLIYYAPVIISPSRLIEKQYA</sequence>
<evidence type="ECO:0000256" key="6">
    <source>
        <dbReference type="ARBA" id="ARBA00023136"/>
    </source>
</evidence>
<evidence type="ECO:0000313" key="8">
    <source>
        <dbReference type="EMBL" id="SKA22663.1"/>
    </source>
</evidence>
<dbReference type="PANTHER" id="PTHR30589">
    <property type="entry name" value="PROLIPOPROTEIN DIACYLGLYCERYL TRANSFERASE"/>
    <property type="match status" value="1"/>
</dbReference>
<organism evidence="8 9">
    <name type="scientific">Chitinophaga eiseniae</name>
    <dbReference type="NCBI Taxonomy" id="634771"/>
    <lineage>
        <taxon>Bacteria</taxon>
        <taxon>Pseudomonadati</taxon>
        <taxon>Bacteroidota</taxon>
        <taxon>Chitinophagia</taxon>
        <taxon>Chitinophagales</taxon>
        <taxon>Chitinophagaceae</taxon>
        <taxon>Chitinophaga</taxon>
    </lineage>
</organism>
<proteinExistence type="inferred from homology"/>
<dbReference type="InterPro" id="IPR001640">
    <property type="entry name" value="Lgt"/>
</dbReference>
<evidence type="ECO:0000256" key="4">
    <source>
        <dbReference type="ARBA" id="ARBA00022692"/>
    </source>
</evidence>
<keyword evidence="8" id="KW-0449">Lipoprotein</keyword>
<keyword evidence="3 8" id="KW-0808">Transferase</keyword>
<evidence type="ECO:0000256" key="3">
    <source>
        <dbReference type="ARBA" id="ARBA00022679"/>
    </source>
</evidence>
<dbReference type="Pfam" id="PF01790">
    <property type="entry name" value="LGT"/>
    <property type="match status" value="1"/>
</dbReference>
<dbReference type="PANTHER" id="PTHR30589:SF0">
    <property type="entry name" value="PHOSPHATIDYLGLYCEROL--PROLIPOPROTEIN DIACYLGLYCERYL TRANSFERASE"/>
    <property type="match status" value="1"/>
</dbReference>
<evidence type="ECO:0000256" key="1">
    <source>
        <dbReference type="ARBA" id="ARBA00007150"/>
    </source>
</evidence>
<dbReference type="AlphaFoldDB" id="A0A1T4S359"/>
<feature type="transmembrane region" description="Helical" evidence="7">
    <location>
        <begin position="168"/>
        <end position="188"/>
    </location>
</feature>
<dbReference type="OrthoDB" id="871140at2"/>
<keyword evidence="4 7" id="KW-0812">Transmembrane</keyword>
<evidence type="ECO:0000313" key="9">
    <source>
        <dbReference type="Proteomes" id="UP000190367"/>
    </source>
</evidence>
<keyword evidence="5 7" id="KW-1133">Transmembrane helix</keyword>
<evidence type="ECO:0000256" key="2">
    <source>
        <dbReference type="ARBA" id="ARBA00022475"/>
    </source>
</evidence>
<dbReference type="GO" id="GO:0005886">
    <property type="term" value="C:plasma membrane"/>
    <property type="evidence" value="ECO:0007669"/>
    <property type="project" value="InterPro"/>
</dbReference>
<feature type="transmembrane region" description="Helical" evidence="7">
    <location>
        <begin position="55"/>
        <end position="74"/>
    </location>
</feature>
<keyword evidence="9" id="KW-1185">Reference proteome</keyword>
<dbReference type="GO" id="GO:0008961">
    <property type="term" value="F:phosphatidylglycerol-prolipoprotein diacylglyceryl transferase activity"/>
    <property type="evidence" value="ECO:0007669"/>
    <property type="project" value="InterPro"/>
</dbReference>
<evidence type="ECO:0000256" key="7">
    <source>
        <dbReference type="SAM" id="Phobius"/>
    </source>
</evidence>
<feature type="transmembrane region" description="Helical" evidence="7">
    <location>
        <begin position="94"/>
        <end position="114"/>
    </location>
</feature>